<reference evidence="3 4" key="2">
    <citation type="journal article" date="2017" name="Front. Plant Sci.">
        <title>Gene Classification and Mining of Molecular Markers Useful in Red Clover (Trifolium pratense) Breeding.</title>
        <authorList>
            <person name="Istvanek J."/>
            <person name="Dluhosova J."/>
            <person name="Dluhos P."/>
            <person name="Patkova L."/>
            <person name="Nedelnik J."/>
            <person name="Repkova J."/>
        </authorList>
    </citation>
    <scope>NUCLEOTIDE SEQUENCE [LARGE SCALE GENOMIC DNA]</scope>
    <source>
        <strain evidence="4">cv. Tatra</strain>
        <tissue evidence="3">Young leaves</tissue>
    </source>
</reference>
<dbReference type="InterPro" id="IPR057670">
    <property type="entry name" value="SH3_retrovirus"/>
</dbReference>
<protein>
    <recommendedName>
        <fullName evidence="2">Retroviral polymerase SH3-like domain-containing protein</fullName>
    </recommendedName>
</protein>
<accession>A0A2K3KC63</accession>
<feature type="compositionally biased region" description="Basic and acidic residues" evidence="1">
    <location>
        <begin position="21"/>
        <end position="33"/>
    </location>
</feature>
<dbReference type="AlphaFoldDB" id="A0A2K3KC63"/>
<dbReference type="Proteomes" id="UP000236291">
    <property type="component" value="Unassembled WGS sequence"/>
</dbReference>
<organism evidence="3 4">
    <name type="scientific">Trifolium pratense</name>
    <name type="common">Red clover</name>
    <dbReference type="NCBI Taxonomy" id="57577"/>
    <lineage>
        <taxon>Eukaryota</taxon>
        <taxon>Viridiplantae</taxon>
        <taxon>Streptophyta</taxon>
        <taxon>Embryophyta</taxon>
        <taxon>Tracheophyta</taxon>
        <taxon>Spermatophyta</taxon>
        <taxon>Magnoliopsida</taxon>
        <taxon>eudicotyledons</taxon>
        <taxon>Gunneridae</taxon>
        <taxon>Pentapetalae</taxon>
        <taxon>rosids</taxon>
        <taxon>fabids</taxon>
        <taxon>Fabales</taxon>
        <taxon>Fabaceae</taxon>
        <taxon>Papilionoideae</taxon>
        <taxon>50 kb inversion clade</taxon>
        <taxon>NPAAA clade</taxon>
        <taxon>Hologalegina</taxon>
        <taxon>IRL clade</taxon>
        <taxon>Trifolieae</taxon>
        <taxon>Trifolium</taxon>
    </lineage>
</organism>
<sequence>YDPERKKIIISRDVVFEESKGWNWKNSDKKEEQSSNNDILSDEEIDTSSPTIADDNTHENVSNEIQVEKDMNTSSDESGEILVNLPPRARRPPQSLNDFVTGNELDQIDELHNLA</sequence>
<evidence type="ECO:0000259" key="2">
    <source>
        <dbReference type="Pfam" id="PF25597"/>
    </source>
</evidence>
<evidence type="ECO:0000256" key="1">
    <source>
        <dbReference type="SAM" id="MobiDB-lite"/>
    </source>
</evidence>
<dbReference type="Pfam" id="PF25597">
    <property type="entry name" value="SH3_retrovirus"/>
    <property type="match status" value="1"/>
</dbReference>
<evidence type="ECO:0000313" key="4">
    <source>
        <dbReference type="Proteomes" id="UP000236291"/>
    </source>
</evidence>
<feature type="non-terminal residue" evidence="3">
    <location>
        <position position="1"/>
    </location>
</feature>
<proteinExistence type="predicted"/>
<reference evidence="3 4" key="1">
    <citation type="journal article" date="2014" name="Am. J. Bot.">
        <title>Genome assembly and annotation for red clover (Trifolium pratense; Fabaceae).</title>
        <authorList>
            <person name="Istvanek J."/>
            <person name="Jaros M."/>
            <person name="Krenek A."/>
            <person name="Repkova J."/>
        </authorList>
    </citation>
    <scope>NUCLEOTIDE SEQUENCE [LARGE SCALE GENOMIC DNA]</scope>
    <source>
        <strain evidence="4">cv. Tatra</strain>
        <tissue evidence="3">Young leaves</tissue>
    </source>
</reference>
<dbReference type="EMBL" id="ASHM01159702">
    <property type="protein sequence ID" value="PNX63895.1"/>
    <property type="molecule type" value="Genomic_DNA"/>
</dbReference>
<feature type="non-terminal residue" evidence="3">
    <location>
        <position position="115"/>
    </location>
</feature>
<feature type="domain" description="Retroviral polymerase SH3-like" evidence="2">
    <location>
        <begin position="1"/>
        <end position="29"/>
    </location>
</feature>
<gene>
    <name evidence="3" type="ORF">L195_g061847</name>
</gene>
<evidence type="ECO:0000313" key="3">
    <source>
        <dbReference type="EMBL" id="PNX63895.1"/>
    </source>
</evidence>
<feature type="region of interest" description="Disordered" evidence="1">
    <location>
        <begin position="21"/>
        <end position="102"/>
    </location>
</feature>
<comment type="caution">
    <text evidence="3">The sequence shown here is derived from an EMBL/GenBank/DDBJ whole genome shotgun (WGS) entry which is preliminary data.</text>
</comment>
<name>A0A2K3KC63_TRIPR</name>